<organism evidence="1 2">
    <name type="scientific">Acinetobacter baumannii (strain 1295743)</name>
    <dbReference type="NCBI Taxonomy" id="1310613"/>
    <lineage>
        <taxon>Bacteria</taxon>
        <taxon>Pseudomonadati</taxon>
        <taxon>Pseudomonadota</taxon>
        <taxon>Gammaproteobacteria</taxon>
        <taxon>Moraxellales</taxon>
        <taxon>Moraxellaceae</taxon>
        <taxon>Acinetobacter</taxon>
        <taxon>Acinetobacter calcoaceticus/baumannii complex</taxon>
    </lineage>
</organism>
<proteinExistence type="predicted"/>
<evidence type="ECO:0000313" key="1">
    <source>
        <dbReference type="EMBL" id="EXB07755.1"/>
    </source>
</evidence>
<dbReference type="PATRIC" id="fig|1310613.3.peg.148"/>
<dbReference type="InterPro" id="IPR029062">
    <property type="entry name" value="Class_I_gatase-like"/>
</dbReference>
<sequence length="61" mass="6482">MPGALPWLVGENLEKLGVKILNTGITGQCHRDRKLLTGDSPLASNNLGKLAAETLLAEVKD</sequence>
<dbReference type="EMBL" id="JEWH01000001">
    <property type="protein sequence ID" value="EXB07755.1"/>
    <property type="molecule type" value="Genomic_DNA"/>
</dbReference>
<dbReference type="Gene3D" id="3.40.50.880">
    <property type="match status" value="1"/>
</dbReference>
<evidence type="ECO:0000313" key="2">
    <source>
        <dbReference type="Proteomes" id="UP000020595"/>
    </source>
</evidence>
<dbReference type="SUPFAM" id="SSF52317">
    <property type="entry name" value="Class I glutamine amidotransferase-like"/>
    <property type="match status" value="1"/>
</dbReference>
<name>A0A009HXP2_ACIB9</name>
<comment type="caution">
    <text evidence="1">The sequence shown here is derived from an EMBL/GenBank/DDBJ whole genome shotgun (WGS) entry which is preliminary data.</text>
</comment>
<protein>
    <submittedName>
        <fullName evidence="1">Putative z47r protein</fullName>
    </submittedName>
</protein>
<dbReference type="Proteomes" id="UP000020595">
    <property type="component" value="Unassembled WGS sequence"/>
</dbReference>
<gene>
    <name evidence="1" type="ORF">J512_0157</name>
</gene>
<dbReference type="AlphaFoldDB" id="A0A009HXP2"/>
<accession>A0A009HXP2</accession>
<reference evidence="1 2" key="1">
    <citation type="submission" date="2014-02" db="EMBL/GenBank/DDBJ databases">
        <title>Comparative genomics and transcriptomics to identify genetic mechanisms underlying the emergence of carbapenem resistant Acinetobacter baumannii (CRAb).</title>
        <authorList>
            <person name="Harris A.D."/>
            <person name="Johnson K.J."/>
            <person name="George J."/>
            <person name="Shefchek K."/>
            <person name="Daugherty S.C."/>
            <person name="Parankush S."/>
            <person name="Sadzewicz L."/>
            <person name="Tallon L."/>
            <person name="Sengamalay N."/>
            <person name="Hazen T.H."/>
            <person name="Rasko D.A."/>
        </authorList>
    </citation>
    <scope>NUCLEOTIDE SEQUENCE [LARGE SCALE GENOMIC DNA]</scope>
    <source>
        <strain evidence="1 2">1295743</strain>
    </source>
</reference>